<keyword evidence="1" id="KW-0805">Transcription regulation</keyword>
<keyword evidence="2 4" id="KW-0238">DNA-binding</keyword>
<dbReference type="Proteomes" id="UP001524501">
    <property type="component" value="Unassembled WGS sequence"/>
</dbReference>
<keyword evidence="7" id="KW-1185">Reference proteome</keyword>
<accession>A0ABT1QII7</accession>
<dbReference type="EMBL" id="JANFQF010000025">
    <property type="protein sequence ID" value="MCQ4122106.1"/>
    <property type="molecule type" value="Genomic_DNA"/>
</dbReference>
<dbReference type="InterPro" id="IPR036271">
    <property type="entry name" value="Tet_transcr_reg_TetR-rel_C_sf"/>
</dbReference>
<gene>
    <name evidence="6" type="ORF">NOF53_23580</name>
</gene>
<dbReference type="InterPro" id="IPR004111">
    <property type="entry name" value="Repressor_TetR_C"/>
</dbReference>
<evidence type="ECO:0000313" key="7">
    <source>
        <dbReference type="Proteomes" id="UP001524501"/>
    </source>
</evidence>
<reference evidence="6 7" key="1">
    <citation type="submission" date="2022-07" db="EMBL/GenBank/DDBJ databases">
        <title>Degradation activity of malathion, p-nitrophenol and potential low-temperature adaptation strategy of Rhodococcus sp. FXJ9.536.</title>
        <authorList>
            <person name="Huang J."/>
            <person name="Huang Y."/>
        </authorList>
    </citation>
    <scope>NUCLEOTIDE SEQUENCE [LARGE SCALE GENOMIC DNA]</scope>
    <source>
        <strain evidence="6 7">FXJ9.536</strain>
    </source>
</reference>
<feature type="domain" description="HTH tetR-type" evidence="5">
    <location>
        <begin position="25"/>
        <end position="85"/>
    </location>
</feature>
<organism evidence="6 7">
    <name type="scientific">Rhodococcus tibetensis</name>
    <dbReference type="NCBI Taxonomy" id="2965064"/>
    <lineage>
        <taxon>Bacteria</taxon>
        <taxon>Bacillati</taxon>
        <taxon>Actinomycetota</taxon>
        <taxon>Actinomycetes</taxon>
        <taxon>Mycobacteriales</taxon>
        <taxon>Nocardiaceae</taxon>
        <taxon>Rhodococcus</taxon>
    </lineage>
</organism>
<name>A0ABT1QII7_9NOCA</name>
<evidence type="ECO:0000256" key="1">
    <source>
        <dbReference type="ARBA" id="ARBA00023015"/>
    </source>
</evidence>
<dbReference type="Pfam" id="PF00440">
    <property type="entry name" value="TetR_N"/>
    <property type="match status" value="1"/>
</dbReference>
<dbReference type="InterPro" id="IPR050109">
    <property type="entry name" value="HTH-type_TetR-like_transc_reg"/>
</dbReference>
<evidence type="ECO:0000256" key="4">
    <source>
        <dbReference type="PROSITE-ProRule" id="PRU00335"/>
    </source>
</evidence>
<dbReference type="InterPro" id="IPR001647">
    <property type="entry name" value="HTH_TetR"/>
</dbReference>
<dbReference type="SUPFAM" id="SSF48498">
    <property type="entry name" value="Tetracyclin repressor-like, C-terminal domain"/>
    <property type="match status" value="1"/>
</dbReference>
<dbReference type="SUPFAM" id="SSF46689">
    <property type="entry name" value="Homeodomain-like"/>
    <property type="match status" value="1"/>
</dbReference>
<protein>
    <submittedName>
        <fullName evidence="6">TetR/AcrR family transcriptional regulator C-terminal domain-containing protein</fullName>
    </submittedName>
</protein>
<proteinExistence type="predicted"/>
<keyword evidence="3" id="KW-0804">Transcription</keyword>
<dbReference type="Gene3D" id="1.10.10.60">
    <property type="entry name" value="Homeodomain-like"/>
    <property type="match status" value="1"/>
</dbReference>
<evidence type="ECO:0000256" key="3">
    <source>
        <dbReference type="ARBA" id="ARBA00023163"/>
    </source>
</evidence>
<dbReference type="Pfam" id="PF02909">
    <property type="entry name" value="TetR_C_1"/>
    <property type="match status" value="1"/>
</dbReference>
<evidence type="ECO:0000313" key="6">
    <source>
        <dbReference type="EMBL" id="MCQ4122106.1"/>
    </source>
</evidence>
<comment type="caution">
    <text evidence="6">The sequence shown here is derived from an EMBL/GenBank/DDBJ whole genome shotgun (WGS) entry which is preliminary data.</text>
</comment>
<dbReference type="PROSITE" id="PS50977">
    <property type="entry name" value="HTH_TETR_2"/>
    <property type="match status" value="1"/>
</dbReference>
<sequence length="244" mass="27220">MVARTDSAESTTIKGRPRVRARLTPLTTEHVLAAALEIVDHEGVDALSMRRLAQALDRDAMSLYRYAENKAALLDGVIDLVLRELVIDPDAQEWTHELRLVAHRYRDLALEHPNVVPLLVTRPLATPLGSRPLGTLRPLEDFLELLVRAGFSPPNALRSYRLFFGFLQGHILDELQELIEDPEESEDVLRLGLHRLPRSKFPRLRSLASELADYGGAELLDKGLDIIIDGLESLFPTTARATGA</sequence>
<dbReference type="RefSeq" id="WP_255973337.1">
    <property type="nucleotide sequence ID" value="NZ_JANFQF010000025.1"/>
</dbReference>
<evidence type="ECO:0000259" key="5">
    <source>
        <dbReference type="PROSITE" id="PS50977"/>
    </source>
</evidence>
<dbReference type="InterPro" id="IPR009057">
    <property type="entry name" value="Homeodomain-like_sf"/>
</dbReference>
<dbReference type="PANTHER" id="PTHR30055">
    <property type="entry name" value="HTH-TYPE TRANSCRIPTIONAL REGULATOR RUTR"/>
    <property type="match status" value="1"/>
</dbReference>
<feature type="DNA-binding region" description="H-T-H motif" evidence="4">
    <location>
        <begin position="48"/>
        <end position="67"/>
    </location>
</feature>
<evidence type="ECO:0000256" key="2">
    <source>
        <dbReference type="ARBA" id="ARBA00023125"/>
    </source>
</evidence>
<dbReference type="PANTHER" id="PTHR30055:SF151">
    <property type="entry name" value="TRANSCRIPTIONAL REGULATORY PROTEIN"/>
    <property type="match status" value="1"/>
</dbReference>
<dbReference type="Gene3D" id="1.10.357.10">
    <property type="entry name" value="Tetracycline Repressor, domain 2"/>
    <property type="match status" value="1"/>
</dbReference>